<organism evidence="2 3">
    <name type="scientific">Solanum tuberosum</name>
    <name type="common">Potato</name>
    <dbReference type="NCBI Taxonomy" id="4113"/>
    <lineage>
        <taxon>Eukaryota</taxon>
        <taxon>Viridiplantae</taxon>
        <taxon>Streptophyta</taxon>
        <taxon>Embryophyta</taxon>
        <taxon>Tracheophyta</taxon>
        <taxon>Spermatophyta</taxon>
        <taxon>Magnoliopsida</taxon>
        <taxon>eudicotyledons</taxon>
        <taxon>Gunneridae</taxon>
        <taxon>Pentapetalae</taxon>
        <taxon>asterids</taxon>
        <taxon>lamiids</taxon>
        <taxon>Solanales</taxon>
        <taxon>Solanaceae</taxon>
        <taxon>Solanoideae</taxon>
        <taxon>Solaneae</taxon>
        <taxon>Solanum</taxon>
    </lineage>
</organism>
<feature type="region of interest" description="Disordered" evidence="1">
    <location>
        <begin position="31"/>
        <end position="55"/>
    </location>
</feature>
<accession>M1DMW7</accession>
<dbReference type="AlphaFoldDB" id="M1DMW7"/>
<dbReference type="Gramene" id="PGSC0003DMT400091560">
    <property type="protein sequence ID" value="PGSC0003DMT400091560"/>
    <property type="gene ID" value="PGSC0003DMG400041131"/>
</dbReference>
<reference evidence="2" key="2">
    <citation type="submission" date="2015-06" db="UniProtKB">
        <authorList>
            <consortium name="EnsemblPlants"/>
        </authorList>
    </citation>
    <scope>IDENTIFICATION</scope>
    <source>
        <strain evidence="2">DM1-3 516 R44</strain>
    </source>
</reference>
<dbReference type="InParanoid" id="M1DMW7"/>
<evidence type="ECO:0000313" key="2">
    <source>
        <dbReference type="EnsemblPlants" id="PGSC0003DMT400091560"/>
    </source>
</evidence>
<evidence type="ECO:0000313" key="3">
    <source>
        <dbReference type="Proteomes" id="UP000011115"/>
    </source>
</evidence>
<reference evidence="3" key="1">
    <citation type="journal article" date="2011" name="Nature">
        <title>Genome sequence and analysis of the tuber crop potato.</title>
        <authorList>
            <consortium name="The Potato Genome Sequencing Consortium"/>
        </authorList>
    </citation>
    <scope>NUCLEOTIDE SEQUENCE [LARGE SCALE GENOMIC DNA]</scope>
    <source>
        <strain evidence="3">cv. DM1-3 516 R44</strain>
    </source>
</reference>
<dbReference type="PaxDb" id="4113-PGSC0003DMT400091560"/>
<proteinExistence type="predicted"/>
<dbReference type="Proteomes" id="UP000011115">
    <property type="component" value="Unassembled WGS sequence"/>
</dbReference>
<name>M1DMW7_SOLTU</name>
<protein>
    <submittedName>
        <fullName evidence="2">Uncharacterized protein</fullName>
    </submittedName>
</protein>
<keyword evidence="3" id="KW-1185">Reference proteome</keyword>
<evidence type="ECO:0000256" key="1">
    <source>
        <dbReference type="SAM" id="MobiDB-lite"/>
    </source>
</evidence>
<dbReference type="HOGENOM" id="CLU_2089063_0_0_1"/>
<sequence>MEYIGDFRVPNLGGKEVKIRIEPGTVSKFKKSKSFTNSDKHPFPAISTHSERGKGESTLGIDFLVLGAQRGIISQPQGRKHVALTIARLFWVSCRLSRWNVENVGEQRWEAVGLSLC</sequence>
<dbReference type="EnsemblPlants" id="PGSC0003DMT400091560">
    <property type="protein sequence ID" value="PGSC0003DMT400091560"/>
    <property type="gene ID" value="PGSC0003DMG400041131"/>
</dbReference>